<evidence type="ECO:0000313" key="2">
    <source>
        <dbReference type="Proteomes" id="UP001201873"/>
    </source>
</evidence>
<dbReference type="Proteomes" id="UP001201873">
    <property type="component" value="Unassembled WGS sequence"/>
</dbReference>
<proteinExistence type="predicted"/>
<accession>A0ABT0K319</accession>
<evidence type="ECO:0000313" key="1">
    <source>
        <dbReference type="EMBL" id="MCK9877683.1"/>
    </source>
</evidence>
<sequence length="131" mass="13868">MSVLLGEVRTALSRHSRAVSVDAVEELLELAPAAVRLTSRPLARAVVTGGRDDLSSGFLGPRRVDAGGAHRAGAIEPELSWVWAALEGRPGFSRQWASIVARIRNELDLSILRALSDGATPPPTTGLRPGL</sequence>
<protein>
    <submittedName>
        <fullName evidence="1">Uncharacterized protein</fullName>
    </submittedName>
</protein>
<organism evidence="1 2">
    <name type="scientific">Frankia umida</name>
    <dbReference type="NCBI Taxonomy" id="573489"/>
    <lineage>
        <taxon>Bacteria</taxon>
        <taxon>Bacillati</taxon>
        <taxon>Actinomycetota</taxon>
        <taxon>Actinomycetes</taxon>
        <taxon>Frankiales</taxon>
        <taxon>Frankiaceae</taxon>
        <taxon>Frankia</taxon>
    </lineage>
</organism>
<gene>
    <name evidence="1" type="ORF">MXD59_18200</name>
</gene>
<comment type="caution">
    <text evidence="1">The sequence shown here is derived from an EMBL/GenBank/DDBJ whole genome shotgun (WGS) entry which is preliminary data.</text>
</comment>
<keyword evidence="2" id="KW-1185">Reference proteome</keyword>
<dbReference type="EMBL" id="JALKFT010000020">
    <property type="protein sequence ID" value="MCK9877683.1"/>
    <property type="molecule type" value="Genomic_DNA"/>
</dbReference>
<reference evidence="1 2" key="1">
    <citation type="submission" date="2022-04" db="EMBL/GenBank/DDBJ databases">
        <title>Genome diversity in the genus Frankia.</title>
        <authorList>
            <person name="Carlos-Shanley C."/>
            <person name="Hahn D."/>
        </authorList>
    </citation>
    <scope>NUCLEOTIDE SEQUENCE [LARGE SCALE GENOMIC DNA]</scope>
    <source>
        <strain evidence="1 2">Ag45/Mut15</strain>
    </source>
</reference>
<name>A0ABT0K319_9ACTN</name>
<dbReference type="RefSeq" id="WP_248825893.1">
    <property type="nucleotide sequence ID" value="NZ_JALKFT010000020.1"/>
</dbReference>